<evidence type="ECO:0000256" key="1">
    <source>
        <dbReference type="SAM" id="Phobius"/>
    </source>
</evidence>
<keyword evidence="1" id="KW-0472">Membrane</keyword>
<keyword evidence="1" id="KW-1133">Transmembrane helix</keyword>
<keyword evidence="1" id="KW-0812">Transmembrane</keyword>
<organism evidence="2 3">
    <name type="scientific">Hafnia phage Pocis76</name>
    <dbReference type="NCBI Taxonomy" id="2831174"/>
    <lineage>
        <taxon>Viruses</taxon>
        <taxon>Duplodnaviria</taxon>
        <taxon>Heunggongvirae</taxon>
        <taxon>Uroviricota</taxon>
        <taxon>Caudoviricetes</taxon>
        <taxon>Drexlerviridae</taxon>
        <taxon>Tempevirinae</taxon>
        <taxon>Pocisvirus</taxon>
        <taxon>Pocisvirus pocis76</taxon>
    </lineage>
</organism>
<evidence type="ECO:0000313" key="3">
    <source>
        <dbReference type="Proteomes" id="UP000678489"/>
    </source>
</evidence>
<evidence type="ECO:0000313" key="2">
    <source>
        <dbReference type="EMBL" id="QVW27710.1"/>
    </source>
</evidence>
<feature type="transmembrane region" description="Helical" evidence="1">
    <location>
        <begin position="6"/>
        <end position="27"/>
    </location>
</feature>
<reference evidence="2" key="1">
    <citation type="submission" date="2021-03" db="EMBL/GenBank/DDBJ databases">
        <title>Complete genome sequence of Hafnia phage Pocis76.</title>
        <authorList>
            <person name="Dislers A."/>
            <person name="Zrelovs N."/>
            <person name="Kazaks A."/>
        </authorList>
    </citation>
    <scope>NUCLEOTIDE SEQUENCE</scope>
</reference>
<sequence length="29" mass="3044">MGNKPIEMWVNIGMVLLIAVATMGAVING</sequence>
<protein>
    <submittedName>
        <fullName evidence="2">Uncharacterized protein</fullName>
    </submittedName>
</protein>
<dbReference type="Proteomes" id="UP000678489">
    <property type="component" value="Segment"/>
</dbReference>
<keyword evidence="3" id="KW-1185">Reference proteome</keyword>
<name>A0A8E7FMF5_9CAUD</name>
<dbReference type="EMBL" id="MW689258">
    <property type="protein sequence ID" value="QVW27710.1"/>
    <property type="molecule type" value="Genomic_DNA"/>
</dbReference>
<proteinExistence type="predicted"/>
<accession>A0A8E7FMF5</accession>